<protein>
    <submittedName>
        <fullName evidence="3">DUF2062 domain-containing protein</fullName>
    </submittedName>
</protein>
<dbReference type="PANTHER" id="PTHR40547">
    <property type="entry name" value="SLL0298 PROTEIN"/>
    <property type="match status" value="1"/>
</dbReference>
<evidence type="ECO:0000259" key="2">
    <source>
        <dbReference type="Pfam" id="PF09835"/>
    </source>
</evidence>
<feature type="transmembrane region" description="Helical" evidence="1">
    <location>
        <begin position="116"/>
        <end position="139"/>
    </location>
</feature>
<dbReference type="OrthoDB" id="2081976at2"/>
<reference evidence="3 4" key="1">
    <citation type="journal article" date="2019" name="Front. Microbiol.">
        <title>Thermoanaerosceptrum fracticalcis gen. nov. sp. nov., a Novel Fumarate-Fermenting Microorganism From a Deep Fractured Carbonate Aquifer of the US Great Basin.</title>
        <authorList>
            <person name="Hamilton-Brehm S.D."/>
            <person name="Stewart L.E."/>
            <person name="Zavarin M."/>
            <person name="Caldwell M."/>
            <person name="Lawson P.A."/>
            <person name="Onstott T.C."/>
            <person name="Grzymski J."/>
            <person name="Neveux I."/>
            <person name="Lollar B.S."/>
            <person name="Russell C.E."/>
            <person name="Moser D.P."/>
        </authorList>
    </citation>
    <scope>NUCLEOTIDE SEQUENCE [LARGE SCALE GENOMIC DNA]</scope>
    <source>
        <strain evidence="3 4">DRI-13</strain>
    </source>
</reference>
<feature type="transmembrane region" description="Helical" evidence="1">
    <location>
        <begin position="58"/>
        <end position="78"/>
    </location>
</feature>
<dbReference type="Pfam" id="PF09835">
    <property type="entry name" value="DUF2062"/>
    <property type="match status" value="1"/>
</dbReference>
<dbReference type="KEGG" id="tfr:BR63_15235"/>
<dbReference type="EMBL" id="CP045798">
    <property type="protein sequence ID" value="QNB47517.1"/>
    <property type="molecule type" value="Genomic_DNA"/>
</dbReference>
<dbReference type="InterPro" id="IPR018639">
    <property type="entry name" value="DUF2062"/>
</dbReference>
<proteinExistence type="predicted"/>
<gene>
    <name evidence="3" type="ORF">BR63_15235</name>
</gene>
<evidence type="ECO:0000313" key="3">
    <source>
        <dbReference type="EMBL" id="QNB47517.1"/>
    </source>
</evidence>
<dbReference type="AlphaFoldDB" id="A0A7G6E613"/>
<keyword evidence="1" id="KW-1133">Transmembrane helix</keyword>
<accession>A0A7G6E613</accession>
<dbReference type="PANTHER" id="PTHR40547:SF1">
    <property type="entry name" value="SLL0298 PROTEIN"/>
    <property type="match status" value="1"/>
</dbReference>
<dbReference type="RefSeq" id="WP_051965942.1">
    <property type="nucleotide sequence ID" value="NZ_CP045798.1"/>
</dbReference>
<feature type="transmembrane region" description="Helical" evidence="1">
    <location>
        <begin position="23"/>
        <end position="46"/>
    </location>
</feature>
<name>A0A7G6E613_THEFR</name>
<feature type="domain" description="DUF2062" evidence="2">
    <location>
        <begin position="5"/>
        <end position="145"/>
    </location>
</feature>
<organism evidence="3 4">
    <name type="scientific">Thermanaerosceptrum fracticalcis</name>
    <dbReference type="NCBI Taxonomy" id="1712410"/>
    <lineage>
        <taxon>Bacteria</taxon>
        <taxon>Bacillati</taxon>
        <taxon>Bacillota</taxon>
        <taxon>Clostridia</taxon>
        <taxon>Eubacteriales</taxon>
        <taxon>Peptococcaceae</taxon>
        <taxon>Thermanaerosceptrum</taxon>
    </lineage>
</organism>
<keyword evidence="1" id="KW-0812">Transmembrane</keyword>
<sequence length="154" mass="17763">MTYRRRLKFYLLKLFRLHDSPKAIAGGIAWGAFVHFYPTFGFGPLIAVGMARLFRTNMAAATVGWAVFMPLFPFFFYLNFLVGDLITGVPTENIWQAIQGISHICLKDILLLGKAFTLGFFVNSTLEVILFWWGGYILFKRYRKEALLLIRRIL</sequence>
<keyword evidence="4" id="KW-1185">Reference proteome</keyword>
<keyword evidence="1" id="KW-0472">Membrane</keyword>
<evidence type="ECO:0000256" key="1">
    <source>
        <dbReference type="SAM" id="Phobius"/>
    </source>
</evidence>
<evidence type="ECO:0000313" key="4">
    <source>
        <dbReference type="Proteomes" id="UP000515847"/>
    </source>
</evidence>
<dbReference type="Proteomes" id="UP000515847">
    <property type="component" value="Chromosome"/>
</dbReference>